<dbReference type="InterPro" id="IPR021848">
    <property type="entry name" value="HODM_asu-like"/>
</dbReference>
<evidence type="ECO:0000313" key="2">
    <source>
        <dbReference type="Proteomes" id="UP000325945"/>
    </source>
</evidence>
<name>A0A5N6X7C4_9EURO</name>
<dbReference type="EMBL" id="ML741783">
    <property type="protein sequence ID" value="KAE8328728.1"/>
    <property type="molecule type" value="Genomic_DNA"/>
</dbReference>
<accession>A0A5N6X7C4</accession>
<dbReference type="Pfam" id="PF11927">
    <property type="entry name" value="HODM_asu-like"/>
    <property type="match status" value="1"/>
</dbReference>
<keyword evidence="2" id="KW-1185">Reference proteome</keyword>
<protein>
    <recommendedName>
        <fullName evidence="3">HRQ family protein</fullName>
    </recommendedName>
</protein>
<evidence type="ECO:0000313" key="1">
    <source>
        <dbReference type="EMBL" id="KAE8328728.1"/>
    </source>
</evidence>
<reference evidence="2" key="1">
    <citation type="submission" date="2019-04" db="EMBL/GenBank/DDBJ databases">
        <title>Friends and foes A comparative genomics studyof 23 Aspergillus species from section Flavi.</title>
        <authorList>
            <consortium name="DOE Joint Genome Institute"/>
            <person name="Kjaerbolling I."/>
            <person name="Vesth T."/>
            <person name="Frisvad J.C."/>
            <person name="Nybo J.L."/>
            <person name="Theobald S."/>
            <person name="Kildgaard S."/>
            <person name="Isbrandt T."/>
            <person name="Kuo A."/>
            <person name="Sato A."/>
            <person name="Lyhne E.K."/>
            <person name="Kogle M.E."/>
            <person name="Wiebenga A."/>
            <person name="Kun R.S."/>
            <person name="Lubbers R.J."/>
            <person name="Makela M.R."/>
            <person name="Barry K."/>
            <person name="Chovatia M."/>
            <person name="Clum A."/>
            <person name="Daum C."/>
            <person name="Haridas S."/>
            <person name="He G."/>
            <person name="LaButti K."/>
            <person name="Lipzen A."/>
            <person name="Mondo S."/>
            <person name="Riley R."/>
            <person name="Salamov A."/>
            <person name="Simmons B.A."/>
            <person name="Magnuson J.K."/>
            <person name="Henrissat B."/>
            <person name="Mortensen U.H."/>
            <person name="Larsen T.O."/>
            <person name="Devries R.P."/>
            <person name="Grigoriev I.V."/>
            <person name="Machida M."/>
            <person name="Baker S.E."/>
            <person name="Andersen M.R."/>
        </authorList>
    </citation>
    <scope>NUCLEOTIDE SEQUENCE [LARGE SCALE GENOMIC DNA]</scope>
    <source>
        <strain evidence="2">CBS 130017</strain>
    </source>
</reference>
<organism evidence="1 2">
    <name type="scientific">Aspergillus sergii</name>
    <dbReference type="NCBI Taxonomy" id="1034303"/>
    <lineage>
        <taxon>Eukaryota</taxon>
        <taxon>Fungi</taxon>
        <taxon>Dikarya</taxon>
        <taxon>Ascomycota</taxon>
        <taxon>Pezizomycotina</taxon>
        <taxon>Eurotiomycetes</taxon>
        <taxon>Eurotiomycetidae</taxon>
        <taxon>Eurotiales</taxon>
        <taxon>Aspergillaceae</taxon>
        <taxon>Aspergillus</taxon>
        <taxon>Aspergillus subgen. Circumdati</taxon>
    </lineage>
</organism>
<gene>
    <name evidence="1" type="ORF">BDV39DRAFT_214229</name>
</gene>
<evidence type="ECO:0008006" key="3">
    <source>
        <dbReference type="Google" id="ProtNLM"/>
    </source>
</evidence>
<sequence length="528" mass="60796">MTKEDVDPLFRLLVFHNWESEGRHITSSLVLLSALTFVAYVCFTNRKRLLAMFSHLGHSSARVRQPPLNVEKKISSTPGQVSYKSVVPPSRRQAASPLLDAGAASLEEIAPSTTEILQKHIPLDSSIKDLHGTFYSPTGFSNDDVICLGRFPDYATLSGVRLPEPQPDFNIHTAIARPYRPIRWPYNQTMGEPFSTKAVRQRTCANNSALSKLDPDHWIDLDRNYTLRIQQRQELYMRHGKSVLDYLPGSEHACRELMEMVLQFLCARYPHYFQLLNDQSFLRNDIIGTETDLRLIHPLHVLLNNVPEDFAIVLRDPETGAYVLRAGIICSSLGWSLGLKLGKNIDEIHEPVPDYGEKLQFSMNRFFAKMPTDRLIQRGSWGIEIDQPIHMPPGDPIALRHKTQDPDIALDRYHLRVDWQTLRRLPVSAAMVFSFKVLFTPVTQFQTEPYIPSLFLKNYREAKPNLLKHKNIWHTEATILPALELWEREQKEQGIVPEDWQPATLDDYPYYPGWKERWNANQSLKETH</sequence>
<dbReference type="Proteomes" id="UP000325945">
    <property type="component" value="Unassembled WGS sequence"/>
</dbReference>
<dbReference type="AlphaFoldDB" id="A0A5N6X7C4"/>
<proteinExistence type="predicted"/>